<comment type="function">
    <text evidence="5">A flexible structure which links the flagellar filament to the drive apparatus in the basal body.</text>
</comment>
<organism evidence="11 12">
    <name type="scientific">Acetoanaerobium pronyense</name>
    <dbReference type="NCBI Taxonomy" id="1482736"/>
    <lineage>
        <taxon>Bacteria</taxon>
        <taxon>Bacillati</taxon>
        <taxon>Bacillota</taxon>
        <taxon>Clostridia</taxon>
        <taxon>Peptostreptococcales</taxon>
        <taxon>Filifactoraceae</taxon>
        <taxon>Acetoanaerobium</taxon>
    </lineage>
</organism>
<dbReference type="InterPro" id="IPR037058">
    <property type="entry name" value="Falgellar_hook_FlgE_sf"/>
</dbReference>
<keyword evidence="11" id="KW-0282">Flagellum</keyword>
<evidence type="ECO:0000256" key="4">
    <source>
        <dbReference type="ARBA" id="ARBA00023143"/>
    </source>
</evidence>
<dbReference type="PANTHER" id="PTHR30435:SF1">
    <property type="entry name" value="FLAGELLAR HOOK PROTEIN FLGE"/>
    <property type="match status" value="1"/>
</dbReference>
<evidence type="ECO:0000259" key="8">
    <source>
        <dbReference type="Pfam" id="PF06429"/>
    </source>
</evidence>
<keyword evidence="4 5" id="KW-0975">Bacterial flagellum</keyword>
<reference evidence="11 12" key="1">
    <citation type="submission" date="2021-03" db="EMBL/GenBank/DDBJ databases">
        <title>Genomic Encyclopedia of Type Strains, Phase IV (KMG-IV): sequencing the most valuable type-strain genomes for metagenomic binning, comparative biology and taxonomic classification.</title>
        <authorList>
            <person name="Goeker M."/>
        </authorList>
    </citation>
    <scope>NUCLEOTIDE SEQUENCE [LARGE SCALE GENOMIC DNA]</scope>
    <source>
        <strain evidence="11 12">DSM 27512</strain>
    </source>
</reference>
<keyword evidence="11" id="KW-0966">Cell projection</keyword>
<dbReference type="Gene3D" id="2.60.98.20">
    <property type="entry name" value="Flagellar hook protein FlgE"/>
    <property type="match status" value="1"/>
</dbReference>
<dbReference type="NCBIfam" id="TIGR03506">
    <property type="entry name" value="FlgEFG_subfam"/>
    <property type="match status" value="1"/>
</dbReference>
<dbReference type="Proteomes" id="UP001314903">
    <property type="component" value="Unassembled WGS sequence"/>
</dbReference>
<dbReference type="Pfam" id="PF06429">
    <property type="entry name" value="Flg_bbr_C"/>
    <property type="match status" value="1"/>
</dbReference>
<dbReference type="InterPro" id="IPR037925">
    <property type="entry name" value="FlgE/F/G-like"/>
</dbReference>
<evidence type="ECO:0000259" key="10">
    <source>
        <dbReference type="Pfam" id="PF22692"/>
    </source>
</evidence>
<dbReference type="InterPro" id="IPR053967">
    <property type="entry name" value="LlgE_F_G-like_D1"/>
</dbReference>
<keyword evidence="12" id="KW-1185">Reference proteome</keyword>
<feature type="domain" description="Flagellar hook protein FlgE/F/G-like D1" evidence="10">
    <location>
        <begin position="95"/>
        <end position="159"/>
    </location>
</feature>
<evidence type="ECO:0000259" key="9">
    <source>
        <dbReference type="Pfam" id="PF07559"/>
    </source>
</evidence>
<feature type="domain" description="Flagellar basal body rod protein N-terminal" evidence="7">
    <location>
        <begin position="5"/>
        <end position="35"/>
    </location>
</feature>
<dbReference type="RefSeq" id="WP_209658403.1">
    <property type="nucleotide sequence ID" value="NZ_JAGGLI010000001.1"/>
</dbReference>
<dbReference type="PANTHER" id="PTHR30435">
    <property type="entry name" value="FLAGELLAR PROTEIN"/>
    <property type="match status" value="1"/>
</dbReference>
<dbReference type="Pfam" id="PF07559">
    <property type="entry name" value="FlgE_D2"/>
    <property type="match status" value="1"/>
</dbReference>
<comment type="subcellular location">
    <subcellularLocation>
        <location evidence="1 5">Bacterial flagellum basal body</location>
    </subcellularLocation>
</comment>
<feature type="domain" description="Flagellar hook protein FlgE D2" evidence="9">
    <location>
        <begin position="212"/>
        <end position="349"/>
    </location>
</feature>
<sequence>MMRSMNSAVSSLRNHQLRMDVIGNNIANVNTIGFKTGRVTFKDSLSQNLRGASGPSEERGGTNPQQVGLGMDLSSMDTIFTQGVPDRTDRALDVMINGDGFFMVSGDGSTDGVFYTRAGNFDIDYEGNLVSSDGLRVIGYQADEDGNITTSLGGIKVPLADTFDPKDTQNVTMQGNLNSKAKVTTSYDTPPDALVGDGTNAGVFQPQGDKYVVNPAYADSVGRETDITVIDTMGGSHTIKLAFVKTATTAPPAAPAATWTVLAFAINDDGSMAPAQAGGFPVPPAAADGELGNIIFGPDGKLNPPGQTIPTLTLTPSNGADEVEFDIDINALTQFESQSTVFMASQDGYPLGILTGYAIGADGTVQGIFSNGKDKTLGQIATAVFSNPGGLLKQGSNLYGGTVNSGDAQINKPGSGANALLQPGALEMSNVDLGKEFTNMIVTQRGFQANSRIISVTDQMLEELVNLKR</sequence>
<evidence type="ECO:0000256" key="6">
    <source>
        <dbReference type="SAM" id="MobiDB-lite"/>
    </source>
</evidence>
<evidence type="ECO:0000313" key="12">
    <source>
        <dbReference type="Proteomes" id="UP001314903"/>
    </source>
</evidence>
<dbReference type="SUPFAM" id="SSF117143">
    <property type="entry name" value="Flagellar hook protein flgE"/>
    <property type="match status" value="1"/>
</dbReference>
<evidence type="ECO:0000256" key="1">
    <source>
        <dbReference type="ARBA" id="ARBA00004117"/>
    </source>
</evidence>
<name>A0ABS4KF52_9FIRM</name>
<evidence type="ECO:0000259" key="7">
    <source>
        <dbReference type="Pfam" id="PF00460"/>
    </source>
</evidence>
<keyword evidence="11" id="KW-0969">Cilium</keyword>
<proteinExistence type="inferred from homology"/>
<evidence type="ECO:0000256" key="3">
    <source>
        <dbReference type="ARBA" id="ARBA00019015"/>
    </source>
</evidence>
<gene>
    <name evidence="11" type="ORF">J2Z35_000191</name>
</gene>
<comment type="caution">
    <text evidence="11">The sequence shown here is derived from an EMBL/GenBank/DDBJ whole genome shotgun (WGS) entry which is preliminary data.</text>
</comment>
<dbReference type="EMBL" id="JAGGLI010000001">
    <property type="protein sequence ID" value="MBP2026402.1"/>
    <property type="molecule type" value="Genomic_DNA"/>
</dbReference>
<feature type="region of interest" description="Disordered" evidence="6">
    <location>
        <begin position="47"/>
        <end position="66"/>
    </location>
</feature>
<protein>
    <recommendedName>
        <fullName evidence="3 5">Flagellar hook protein FlgE</fullName>
    </recommendedName>
</protein>
<accession>A0ABS4KF52</accession>
<dbReference type="Pfam" id="PF22692">
    <property type="entry name" value="LlgE_F_G_D1"/>
    <property type="match status" value="1"/>
</dbReference>
<dbReference type="InterPro" id="IPR020013">
    <property type="entry name" value="Flagellar_FlgE/F/G"/>
</dbReference>
<evidence type="ECO:0000256" key="2">
    <source>
        <dbReference type="ARBA" id="ARBA00009677"/>
    </source>
</evidence>
<feature type="domain" description="Flagellar basal-body/hook protein C-terminal" evidence="8">
    <location>
        <begin position="422"/>
        <end position="467"/>
    </location>
</feature>
<dbReference type="InterPro" id="IPR010930">
    <property type="entry name" value="Flg_bb/hook_C_dom"/>
</dbReference>
<dbReference type="InterPro" id="IPR001444">
    <property type="entry name" value="Flag_bb_rod_N"/>
</dbReference>
<dbReference type="InterPro" id="IPR011491">
    <property type="entry name" value="FlgE_D2"/>
</dbReference>
<evidence type="ECO:0000256" key="5">
    <source>
        <dbReference type="RuleBase" id="RU362116"/>
    </source>
</evidence>
<comment type="similarity">
    <text evidence="2 5">Belongs to the flagella basal body rod proteins family.</text>
</comment>
<dbReference type="Pfam" id="PF00460">
    <property type="entry name" value="Flg_bb_rod"/>
    <property type="match status" value="1"/>
</dbReference>
<evidence type="ECO:0000313" key="11">
    <source>
        <dbReference type="EMBL" id="MBP2026402.1"/>
    </source>
</evidence>